<dbReference type="GO" id="GO:0008800">
    <property type="term" value="F:beta-lactamase activity"/>
    <property type="evidence" value="ECO:0007669"/>
    <property type="project" value="UniProtKB-EC"/>
</dbReference>
<dbReference type="Pfam" id="PF08238">
    <property type="entry name" value="Sel1"/>
    <property type="match status" value="3"/>
</dbReference>
<dbReference type="PANTHER" id="PTHR22576:SF37">
    <property type="entry name" value="MUCOSA-ASSOCIATED LYMPHOID TISSUE LYMPHOMA TRANSLOCATION PROTEIN 1"/>
    <property type="match status" value="1"/>
</dbReference>
<reference evidence="2 3" key="1">
    <citation type="submission" date="2018-03" db="EMBL/GenBank/DDBJ databases">
        <authorList>
            <person name="Keele B.F."/>
        </authorList>
    </citation>
    <scope>NUCLEOTIDE SEQUENCE [LARGE SCALE GENOMIC DNA]</scope>
    <source>
        <strain evidence="2 3">CECT 8626</strain>
    </source>
</reference>
<dbReference type="InterPro" id="IPR011990">
    <property type="entry name" value="TPR-like_helical_dom_sf"/>
</dbReference>
<keyword evidence="2" id="KW-0378">Hydrolase</keyword>
<evidence type="ECO:0000313" key="3">
    <source>
        <dbReference type="Proteomes" id="UP000244924"/>
    </source>
</evidence>
<evidence type="ECO:0000259" key="1">
    <source>
        <dbReference type="PROSITE" id="PS50208"/>
    </source>
</evidence>
<keyword evidence="3" id="KW-1185">Reference proteome</keyword>
<dbReference type="InterPro" id="IPR011600">
    <property type="entry name" value="Pept_C14_caspase"/>
</dbReference>
<gene>
    <name evidence="2" type="primary">hcpC</name>
    <name evidence="2" type="ORF">DEA8626_02224</name>
</gene>
<dbReference type="PROSITE" id="PS50208">
    <property type="entry name" value="CASPASE_P20"/>
    <property type="match status" value="1"/>
</dbReference>
<dbReference type="GO" id="GO:0004197">
    <property type="term" value="F:cysteine-type endopeptidase activity"/>
    <property type="evidence" value="ECO:0007669"/>
    <property type="project" value="InterPro"/>
</dbReference>
<protein>
    <submittedName>
        <fullName evidence="2">Beta-lactamase HcpC</fullName>
        <ecNumber evidence="2">3.5.2.6</ecNumber>
    </submittedName>
</protein>
<dbReference type="Gene3D" id="3.40.50.1460">
    <property type="match status" value="1"/>
</dbReference>
<dbReference type="InterPro" id="IPR006597">
    <property type="entry name" value="Sel1-like"/>
</dbReference>
<dbReference type="SMART" id="SM00671">
    <property type="entry name" value="SEL1"/>
    <property type="match status" value="3"/>
</dbReference>
<dbReference type="Gene3D" id="1.25.40.10">
    <property type="entry name" value="Tetratricopeptide repeat domain"/>
    <property type="match status" value="1"/>
</dbReference>
<sequence>MPIPRHPGYTFLKRSVRTVSGRGGVDPMRKYRLSGLILAVLVLAVQSHARAADRLGLVVGMAAYEHIAPLKNTVNDARAIADTLERIGFNVVTLTDATQDELLSTLAEFSFRAETADLALIYFAGHGVEVQGENFLIPVDAAVRSNRDVAARSVSLKDLLGAVDRARKMRIVILDSCRDNPFGDVIAPASDPAKGAGVGRGGGGLAAPAPDRGTLVAFAARDGEIALDGDGDNSPFALALADTLARPGLEISLMFRQVRDAVLAATGNRQEPHTYGSLPGAPFYLAGAPELRGEIDVADRRVAWSRIRPDQASQLTRLASEGDTRSMLGVAYMRLDPEGRDYAPSDAAKWLEEAAGAGSAEAQFELAKLYETGLGVDADPARALALHQEAAAQGFADAINDLGFLQYHGGLGLPRNVDKALEHFERAADLRHPQAMFNFAALIDDGLVPGKGSDEAARYLYGALRAGSAEVFALLTERPTMFKDATRRALQAELRRHEFYKGAIDGDFGPGTQRSIRTAYGLGGTEAGP</sequence>
<dbReference type="InterPro" id="IPR029030">
    <property type="entry name" value="Caspase-like_dom_sf"/>
</dbReference>
<dbReference type="AlphaFoldDB" id="A0A2R8B7Z7"/>
<dbReference type="InterPro" id="IPR052039">
    <property type="entry name" value="Caspase-related_regulators"/>
</dbReference>
<dbReference type="RefSeq" id="WP_245890828.1">
    <property type="nucleotide sequence ID" value="NZ_OMOQ01000001.1"/>
</dbReference>
<dbReference type="SUPFAM" id="SSF52129">
    <property type="entry name" value="Caspase-like"/>
    <property type="match status" value="1"/>
</dbReference>
<dbReference type="GO" id="GO:0006508">
    <property type="term" value="P:proteolysis"/>
    <property type="evidence" value="ECO:0007669"/>
    <property type="project" value="InterPro"/>
</dbReference>
<evidence type="ECO:0000313" key="2">
    <source>
        <dbReference type="EMBL" id="SPH18682.1"/>
    </source>
</evidence>
<dbReference type="Proteomes" id="UP000244924">
    <property type="component" value="Unassembled WGS sequence"/>
</dbReference>
<dbReference type="EC" id="3.5.2.6" evidence="2"/>
<dbReference type="SUPFAM" id="SSF81901">
    <property type="entry name" value="HCP-like"/>
    <property type="match status" value="1"/>
</dbReference>
<feature type="domain" description="Caspase family p20" evidence="1">
    <location>
        <begin position="52"/>
        <end position="129"/>
    </location>
</feature>
<accession>A0A2R8B7Z7</accession>
<name>A0A2R8B7Z7_9RHOB</name>
<dbReference type="PANTHER" id="PTHR22576">
    <property type="entry name" value="MUCOSA ASSOCIATED LYMPHOID TISSUE LYMPHOMA TRANSLOCATION PROTEIN 1/PARACASPASE"/>
    <property type="match status" value="1"/>
</dbReference>
<dbReference type="EMBL" id="OMOQ01000001">
    <property type="protein sequence ID" value="SPH18682.1"/>
    <property type="molecule type" value="Genomic_DNA"/>
</dbReference>
<dbReference type="InterPro" id="IPR001309">
    <property type="entry name" value="Pept_C14_p20"/>
</dbReference>
<organism evidence="2 3">
    <name type="scientific">Albidovulum aquaemixtae</name>
    <dbReference type="NCBI Taxonomy" id="1542388"/>
    <lineage>
        <taxon>Bacteria</taxon>
        <taxon>Pseudomonadati</taxon>
        <taxon>Pseudomonadota</taxon>
        <taxon>Alphaproteobacteria</taxon>
        <taxon>Rhodobacterales</taxon>
        <taxon>Paracoccaceae</taxon>
        <taxon>Albidovulum</taxon>
    </lineage>
</organism>
<dbReference type="Pfam" id="PF00656">
    <property type="entry name" value="Peptidase_C14"/>
    <property type="match status" value="1"/>
</dbReference>
<proteinExistence type="predicted"/>